<sequence length="129" mass="14786">MSKIEYNDLSRAIIGGCIDVHRELGPGLLESVYEECLAFELQSRGLFVERQYELPVVYKDQVLSKTFVMDLIVNGLIVVELKAVQTLLPVREVQLLTYLRMARLKLGLLINFNVELMRDGIIRKINGYL</sequence>
<keyword evidence="2" id="KW-1185">Reference proteome</keyword>
<proteinExistence type="predicted"/>
<evidence type="ECO:0000313" key="1">
    <source>
        <dbReference type="EMBL" id="QJD81133.1"/>
    </source>
</evidence>
<dbReference type="NCBIfam" id="TIGR04256">
    <property type="entry name" value="GxxExxY"/>
    <property type="match status" value="1"/>
</dbReference>
<name>A0A7L5DUW4_9BACT</name>
<protein>
    <submittedName>
        <fullName evidence="1">GxxExxY protein</fullName>
    </submittedName>
</protein>
<dbReference type="InterPro" id="IPR026350">
    <property type="entry name" value="GxxExxY"/>
</dbReference>
<evidence type="ECO:0000313" key="2">
    <source>
        <dbReference type="Proteomes" id="UP000501128"/>
    </source>
</evidence>
<accession>A0A7L5DUW4</accession>
<dbReference type="Proteomes" id="UP000501128">
    <property type="component" value="Chromosome"/>
</dbReference>
<dbReference type="AlphaFoldDB" id="A0A7L5DUW4"/>
<dbReference type="RefSeq" id="WP_169553152.1">
    <property type="nucleotide sequence ID" value="NZ_CP051677.1"/>
</dbReference>
<dbReference type="EMBL" id="CP051677">
    <property type="protein sequence ID" value="QJD81133.1"/>
    <property type="molecule type" value="Genomic_DNA"/>
</dbReference>
<organism evidence="1 2">
    <name type="scientific">Spirosoma rhododendri</name>
    <dbReference type="NCBI Taxonomy" id="2728024"/>
    <lineage>
        <taxon>Bacteria</taxon>
        <taxon>Pseudomonadati</taxon>
        <taxon>Bacteroidota</taxon>
        <taxon>Cytophagia</taxon>
        <taxon>Cytophagales</taxon>
        <taxon>Cytophagaceae</taxon>
        <taxon>Spirosoma</taxon>
    </lineage>
</organism>
<reference evidence="1 2" key="1">
    <citation type="submission" date="2020-04" db="EMBL/GenBank/DDBJ databases">
        <title>Genome sequencing of novel species.</title>
        <authorList>
            <person name="Heo J."/>
            <person name="Kim S.-J."/>
            <person name="Kim J.-S."/>
            <person name="Hong S.-B."/>
            <person name="Kwon S.-W."/>
        </authorList>
    </citation>
    <scope>NUCLEOTIDE SEQUENCE [LARGE SCALE GENOMIC DNA]</scope>
    <source>
        <strain evidence="1 2">CJU-R4</strain>
    </source>
</reference>
<gene>
    <name evidence="1" type="ORF">HH216_23940</name>
</gene>
<dbReference type="KEGG" id="srho:HH216_23940"/>
<dbReference type="Pfam" id="PF13366">
    <property type="entry name" value="PDDEXK_3"/>
    <property type="match status" value="1"/>
</dbReference>